<dbReference type="SUPFAM" id="SSF81345">
    <property type="entry name" value="ABC transporter involved in vitamin B12 uptake, BtuC"/>
    <property type="match status" value="1"/>
</dbReference>
<evidence type="ECO:0000256" key="1">
    <source>
        <dbReference type="ARBA" id="ARBA00004651"/>
    </source>
</evidence>
<organism evidence="9 10">
    <name type="scientific">Phormidium yuhuli AB48</name>
    <dbReference type="NCBI Taxonomy" id="2940671"/>
    <lineage>
        <taxon>Bacteria</taxon>
        <taxon>Bacillati</taxon>
        <taxon>Cyanobacteriota</taxon>
        <taxon>Cyanophyceae</taxon>
        <taxon>Oscillatoriophycideae</taxon>
        <taxon>Oscillatoriales</taxon>
        <taxon>Oscillatoriaceae</taxon>
        <taxon>Phormidium</taxon>
        <taxon>Phormidium yuhuli</taxon>
    </lineage>
</organism>
<comment type="subcellular location">
    <subcellularLocation>
        <location evidence="1">Cell membrane</location>
        <topology evidence="1">Multi-pass membrane protein</topology>
    </subcellularLocation>
</comment>
<feature type="transmembrane region" description="Helical" evidence="8">
    <location>
        <begin position="54"/>
        <end position="80"/>
    </location>
</feature>
<feature type="transmembrane region" description="Helical" evidence="8">
    <location>
        <begin position="198"/>
        <end position="222"/>
    </location>
</feature>
<dbReference type="CDD" id="cd06550">
    <property type="entry name" value="TM_ABC_iron-siderophores_like"/>
    <property type="match status" value="1"/>
</dbReference>
<proteinExistence type="inferred from homology"/>
<evidence type="ECO:0000256" key="2">
    <source>
        <dbReference type="ARBA" id="ARBA00007935"/>
    </source>
</evidence>
<keyword evidence="3" id="KW-0813">Transport</keyword>
<dbReference type="Proteomes" id="UP001056708">
    <property type="component" value="Chromosome"/>
</dbReference>
<evidence type="ECO:0000313" key="9">
    <source>
        <dbReference type="EMBL" id="USR89576.1"/>
    </source>
</evidence>
<gene>
    <name evidence="9" type="ORF">NEA10_11855</name>
</gene>
<evidence type="ECO:0000256" key="3">
    <source>
        <dbReference type="ARBA" id="ARBA00022448"/>
    </source>
</evidence>
<protein>
    <submittedName>
        <fullName evidence="9">Iron ABC transporter permease</fullName>
    </submittedName>
</protein>
<feature type="transmembrane region" description="Helical" evidence="8">
    <location>
        <begin position="150"/>
        <end position="171"/>
    </location>
</feature>
<keyword evidence="7 8" id="KW-0472">Membrane</keyword>
<reference evidence="9" key="1">
    <citation type="submission" date="2022-06" db="EMBL/GenBank/DDBJ databases">
        <title>Genome sequence of Phormidium yuhuli AB48 isolated from an industrial photobioreactor environment.</title>
        <authorList>
            <person name="Qiu Y."/>
            <person name="Noonan A.J.C."/>
            <person name="Dofher K."/>
            <person name="Koch M."/>
            <person name="Kieft B."/>
            <person name="Lin X."/>
            <person name="Ziels R.M."/>
            <person name="Hallam S.J."/>
        </authorList>
    </citation>
    <scope>NUCLEOTIDE SEQUENCE</scope>
    <source>
        <strain evidence="9">AB48</strain>
    </source>
</reference>
<feature type="transmembrane region" description="Helical" evidence="8">
    <location>
        <begin position="242"/>
        <end position="266"/>
    </location>
</feature>
<keyword evidence="5 8" id="KW-0812">Transmembrane</keyword>
<dbReference type="EMBL" id="CP098611">
    <property type="protein sequence ID" value="USR89576.1"/>
    <property type="molecule type" value="Genomic_DNA"/>
</dbReference>
<evidence type="ECO:0000256" key="4">
    <source>
        <dbReference type="ARBA" id="ARBA00022475"/>
    </source>
</evidence>
<evidence type="ECO:0000256" key="7">
    <source>
        <dbReference type="ARBA" id="ARBA00023136"/>
    </source>
</evidence>
<accession>A0ABY5AMJ7</accession>
<keyword evidence="4" id="KW-1003">Cell membrane</keyword>
<evidence type="ECO:0000256" key="6">
    <source>
        <dbReference type="ARBA" id="ARBA00022989"/>
    </source>
</evidence>
<comment type="similarity">
    <text evidence="2">Belongs to the binding-protein-dependent transport system permease family. FecCD subfamily.</text>
</comment>
<feature type="transmembrane region" description="Helical" evidence="8">
    <location>
        <begin position="12"/>
        <end position="34"/>
    </location>
</feature>
<evidence type="ECO:0000256" key="5">
    <source>
        <dbReference type="ARBA" id="ARBA00022692"/>
    </source>
</evidence>
<feature type="transmembrane region" description="Helical" evidence="8">
    <location>
        <begin position="278"/>
        <end position="296"/>
    </location>
</feature>
<dbReference type="RefSeq" id="WP_252660334.1">
    <property type="nucleotide sequence ID" value="NZ_CP098611.1"/>
</dbReference>
<feature type="transmembrane region" description="Helical" evidence="8">
    <location>
        <begin position="308"/>
        <end position="329"/>
    </location>
</feature>
<dbReference type="Gene3D" id="1.10.3470.10">
    <property type="entry name" value="ABC transporter involved in vitamin B12 uptake, BtuC"/>
    <property type="match status" value="1"/>
</dbReference>
<evidence type="ECO:0000256" key="8">
    <source>
        <dbReference type="SAM" id="Phobius"/>
    </source>
</evidence>
<dbReference type="PANTHER" id="PTHR30472">
    <property type="entry name" value="FERRIC ENTEROBACTIN TRANSPORT SYSTEM PERMEASE PROTEIN"/>
    <property type="match status" value="1"/>
</dbReference>
<feature type="transmembrane region" description="Helical" evidence="8">
    <location>
        <begin position="92"/>
        <end position="114"/>
    </location>
</feature>
<evidence type="ECO:0000313" key="10">
    <source>
        <dbReference type="Proteomes" id="UP001056708"/>
    </source>
</evidence>
<dbReference type="PANTHER" id="PTHR30472:SF41">
    <property type="entry name" value="TRANSPORT SYSTEM PERMEASE PROTEIN"/>
    <property type="match status" value="1"/>
</dbReference>
<name>A0ABY5AMJ7_9CYAN</name>
<sequence>MKTIVSLGRRVGVSWSIVLLFLLILYGSLAMGSVEIPAGDLLRIFLGHPPQDPTWTTIVLSFRLPKAVTAMVAGLALSVAGLQMQVLFGNPLAGPFVLGISSGASLGVALVVLLGQVGPWSRVLAASLGAALVLGLVMLIAGKVRNRERLLLLGLMFGYGVNSLVTILLHFSSRERIQAYLTWTFGSFAGIPWERMTLFVGVVLLGLLLALGLAKSLSLLLLGDMAAIGLGLRLQQVQWLTLVSTAILAGTVTAFCGPIAFLGVAVPHLARSLWNTSNLLRLLPAVMLLGAMLALLADWLAQVPGQDIVLPLNAVMAMIGAPIVIHAILQRGGNLG</sequence>
<dbReference type="Pfam" id="PF01032">
    <property type="entry name" value="FecCD"/>
    <property type="match status" value="1"/>
</dbReference>
<dbReference type="InterPro" id="IPR000522">
    <property type="entry name" value="ABC_transptr_permease_BtuC"/>
</dbReference>
<dbReference type="InterPro" id="IPR037294">
    <property type="entry name" value="ABC_BtuC-like"/>
</dbReference>
<keyword evidence="10" id="KW-1185">Reference proteome</keyword>
<feature type="transmembrane region" description="Helical" evidence="8">
    <location>
        <begin position="120"/>
        <end position="141"/>
    </location>
</feature>
<keyword evidence="6 8" id="KW-1133">Transmembrane helix</keyword>